<name>A0A0G3ESY4_9BURK</name>
<evidence type="ECO:0000313" key="3">
    <source>
        <dbReference type="Proteomes" id="UP000036700"/>
    </source>
</evidence>
<dbReference type="GO" id="GO:0004029">
    <property type="term" value="F:aldehyde dehydrogenase (NAD+) activity"/>
    <property type="evidence" value="ECO:0007669"/>
    <property type="project" value="TreeGrafter"/>
</dbReference>
<dbReference type="Pfam" id="PF01370">
    <property type="entry name" value="Epimerase"/>
    <property type="match status" value="1"/>
</dbReference>
<dbReference type="STRING" id="445709.ABW99_09485"/>
<dbReference type="RefSeq" id="WP_047214240.1">
    <property type="nucleotide sequence ID" value="NZ_CP011568.3"/>
</dbReference>
<gene>
    <name evidence="2" type="ORF">ABW99_09485</name>
</gene>
<dbReference type="InterPro" id="IPR001509">
    <property type="entry name" value="Epimerase_deHydtase"/>
</dbReference>
<evidence type="ECO:0000259" key="1">
    <source>
        <dbReference type="Pfam" id="PF01370"/>
    </source>
</evidence>
<reference evidence="3" key="1">
    <citation type="submission" date="2015-06" db="EMBL/GenBank/DDBJ databases">
        <authorList>
            <person name="Lim Y.L."/>
            <person name="Ee R."/>
            <person name="Yong D."/>
            <person name="How K.Y."/>
            <person name="Yin W.F."/>
            <person name="Chan K.G."/>
        </authorList>
    </citation>
    <scope>NUCLEOTIDE SEQUENCE [LARGE SCALE GENOMIC DNA]</scope>
    <source>
        <strain evidence="3">DSM 25325</strain>
    </source>
</reference>
<dbReference type="AlphaFoldDB" id="A0A0G3ESY4"/>
<dbReference type="InterPro" id="IPR036291">
    <property type="entry name" value="NAD(P)-bd_dom_sf"/>
</dbReference>
<sequence>MRVFVTGASGFIGFAVVRELVAAGHEVTGLARSAAAAAKLAATGATVQRGSIEDLGTLREAASKADGVIHTAFFHAFSQAGFGTRMRVMLGGMPTGLVRRFMVAAVEADRLAIDTLGHALRAQARPLVIAFPTMAMRQGRPAVETDFADPDAVGGLRARCEKAALALAGCGVDATVIRLPPSVHDQTRQGLVTQLVAIARKKRVSAYVGDGQNRWAAVHRLDASHLFRLALEDGKAGARYHAVAEEGITLSELAGAIGQHLGVRTVSLTPVEAVRHFGWLAPFVGADNPVSSRATREQLHWQPTRPSLMTDLAASIASHGMLARRSAASN</sequence>
<feature type="domain" description="NAD-dependent epimerase/dehydratase" evidence="1">
    <location>
        <begin position="3"/>
        <end position="78"/>
    </location>
</feature>
<dbReference type="EMBL" id="CP011568">
    <property type="protein sequence ID" value="AKJ68412.1"/>
    <property type="molecule type" value="Genomic_DNA"/>
</dbReference>
<dbReference type="CDD" id="cd05262">
    <property type="entry name" value="SDR_a7"/>
    <property type="match status" value="1"/>
</dbReference>
<accession>A0A0G3ESY4</accession>
<dbReference type="Proteomes" id="UP000036700">
    <property type="component" value="Chromosome"/>
</dbReference>
<proteinExistence type="predicted"/>
<dbReference type="PATRIC" id="fig|445709.3.peg.2027"/>
<dbReference type="KEGG" id="ptx:ABW99_09485"/>
<dbReference type="SUPFAM" id="SSF51735">
    <property type="entry name" value="NAD(P)-binding Rossmann-fold domains"/>
    <property type="match status" value="1"/>
</dbReference>
<dbReference type="PANTHER" id="PTHR48079:SF9">
    <property type="entry name" value="PUTATIVE-RELATED"/>
    <property type="match status" value="1"/>
</dbReference>
<dbReference type="Gene3D" id="3.40.50.720">
    <property type="entry name" value="NAD(P)-binding Rossmann-like Domain"/>
    <property type="match status" value="1"/>
</dbReference>
<dbReference type="GO" id="GO:0005737">
    <property type="term" value="C:cytoplasm"/>
    <property type="evidence" value="ECO:0007669"/>
    <property type="project" value="TreeGrafter"/>
</dbReference>
<dbReference type="InterPro" id="IPR051783">
    <property type="entry name" value="NAD(P)-dependent_oxidoreduct"/>
</dbReference>
<organism evidence="2 3">
    <name type="scientific">Pandoraea thiooxydans</name>
    <dbReference type="NCBI Taxonomy" id="445709"/>
    <lineage>
        <taxon>Bacteria</taxon>
        <taxon>Pseudomonadati</taxon>
        <taxon>Pseudomonadota</taxon>
        <taxon>Betaproteobacteria</taxon>
        <taxon>Burkholderiales</taxon>
        <taxon>Burkholderiaceae</taxon>
        <taxon>Pandoraea</taxon>
    </lineage>
</organism>
<evidence type="ECO:0000313" key="2">
    <source>
        <dbReference type="EMBL" id="AKJ68412.1"/>
    </source>
</evidence>
<dbReference type="PANTHER" id="PTHR48079">
    <property type="entry name" value="PROTEIN YEEZ"/>
    <property type="match status" value="1"/>
</dbReference>
<dbReference type="OrthoDB" id="9787292at2"/>
<keyword evidence="3" id="KW-1185">Reference proteome</keyword>
<protein>
    <submittedName>
        <fullName evidence="2">3-beta hydroxysteroid dehydrogenase</fullName>
    </submittedName>
</protein>